<dbReference type="GO" id="GO:0016788">
    <property type="term" value="F:hydrolase activity, acting on ester bonds"/>
    <property type="evidence" value="ECO:0007669"/>
    <property type="project" value="InterPro"/>
</dbReference>
<dbReference type="PANTHER" id="PTHR45642">
    <property type="entry name" value="GDSL ESTERASE/LIPASE EXL3"/>
    <property type="match status" value="1"/>
</dbReference>
<dbReference type="InterPro" id="IPR050592">
    <property type="entry name" value="GDSL_lipolytic_enzyme"/>
</dbReference>
<dbReference type="Gene3D" id="3.40.50.1110">
    <property type="entry name" value="SGNH hydrolase"/>
    <property type="match status" value="2"/>
</dbReference>
<protein>
    <recommendedName>
        <fullName evidence="5">GDSL esterase/lipase</fullName>
    </recommendedName>
</protein>
<dbReference type="InterPro" id="IPR001087">
    <property type="entry name" value="GDSL"/>
</dbReference>
<accession>A0A803QMM9</accession>
<reference evidence="3" key="1">
    <citation type="submission" date="2021-03" db="UniProtKB">
        <authorList>
            <consortium name="EnsemblPlants"/>
        </authorList>
    </citation>
    <scope>IDENTIFICATION</scope>
</reference>
<dbReference type="Proteomes" id="UP000596661">
    <property type="component" value="Unassembled WGS sequence"/>
</dbReference>
<evidence type="ECO:0000256" key="2">
    <source>
        <dbReference type="SAM" id="MobiDB-lite"/>
    </source>
</evidence>
<dbReference type="EnsemblPlants" id="evm.model.10.2228">
    <property type="protein sequence ID" value="cds.evm.model.10.2228"/>
    <property type="gene ID" value="evm.TU.10.2228"/>
</dbReference>
<comment type="similarity">
    <text evidence="1">Belongs to the 'GDSL' lipolytic enzyme family.</text>
</comment>
<keyword evidence="4" id="KW-1185">Reference proteome</keyword>
<dbReference type="InterPro" id="IPR036514">
    <property type="entry name" value="SGNH_hydro_sf"/>
</dbReference>
<dbReference type="AlphaFoldDB" id="A0A803QMM9"/>
<evidence type="ECO:0008006" key="5">
    <source>
        <dbReference type="Google" id="ProtNLM"/>
    </source>
</evidence>
<evidence type="ECO:0000313" key="4">
    <source>
        <dbReference type="Proteomes" id="UP000596661"/>
    </source>
</evidence>
<dbReference type="PANTHER" id="PTHR45642:SF35">
    <property type="entry name" value="GDSL ESTERASE_LIPASE APG"/>
    <property type="match status" value="1"/>
</dbReference>
<evidence type="ECO:0000313" key="3">
    <source>
        <dbReference type="EnsemblPlants" id="cds.evm.model.10.2228"/>
    </source>
</evidence>
<organism evidence="3 4">
    <name type="scientific">Cannabis sativa</name>
    <name type="common">Hemp</name>
    <name type="synonym">Marijuana</name>
    <dbReference type="NCBI Taxonomy" id="3483"/>
    <lineage>
        <taxon>Eukaryota</taxon>
        <taxon>Viridiplantae</taxon>
        <taxon>Streptophyta</taxon>
        <taxon>Embryophyta</taxon>
        <taxon>Tracheophyta</taxon>
        <taxon>Spermatophyta</taxon>
        <taxon>Magnoliopsida</taxon>
        <taxon>eudicotyledons</taxon>
        <taxon>Gunneridae</taxon>
        <taxon>Pentapetalae</taxon>
        <taxon>rosids</taxon>
        <taxon>fabids</taxon>
        <taxon>Rosales</taxon>
        <taxon>Cannabaceae</taxon>
        <taxon>Cannabis</taxon>
    </lineage>
</organism>
<dbReference type="Pfam" id="PF00657">
    <property type="entry name" value="Lipase_GDSL"/>
    <property type="match status" value="1"/>
</dbReference>
<evidence type="ECO:0000256" key="1">
    <source>
        <dbReference type="ARBA" id="ARBA00008668"/>
    </source>
</evidence>
<name>A0A803QMM9_CANSA</name>
<dbReference type="EMBL" id="UZAU01000839">
    <property type="status" value="NOT_ANNOTATED_CDS"/>
    <property type="molecule type" value="Genomic_DNA"/>
</dbReference>
<proteinExistence type="inferred from homology"/>
<dbReference type="Gramene" id="evm.model.10.2228">
    <property type="protein sequence ID" value="cds.evm.model.10.2228"/>
    <property type="gene ID" value="evm.TU.10.2228"/>
</dbReference>
<sequence length="245" mass="26797">MGARRIGVASLAPLGCLPGAITIFGFGNNNYCVDRLNYDAIEVELERKRNEIIKSGNKPQPPNDPAHRSSDEDNPIPPQLRRPHLQPIAPPTVTASAKPWRSATSQDFKNHTPTGRFCNGKLAIDFLVDTLGFDSYPLPYQNTKATDRNLIKGANFASGHNFIDKAIGKLWRGPKENNRNGFKEAKKGCCGTGLVETSVLCNKLQLFGTCSNSSEYVFWDSFHPSEAANSILANDMVSVGSSLVF</sequence>
<feature type="region of interest" description="Disordered" evidence="2">
    <location>
        <begin position="52"/>
        <end position="108"/>
    </location>
</feature>